<keyword evidence="2" id="KW-1185">Reference proteome</keyword>
<gene>
    <name evidence="1" type="ORF">NP493_409g02030</name>
</gene>
<accession>A0AAD9L175</accession>
<sequence>MSEHIDMKKQVSQTISACSFYLRNINHISRFLPRPTKERVVNAIITSLLDYCNSLLCGTSAVNIARLLVCRVDFKLLVFTYKAVHNDAPVYLCELVCPYQPTRTLRSANNNMLQVKRTRTKAGAGSFAVAAASIWNNLPTVIKTCDNLTGFKHLLNTHFFRIAY</sequence>
<name>A0AAD9L175_RIDPI</name>
<comment type="caution">
    <text evidence="1">The sequence shown here is derived from an EMBL/GenBank/DDBJ whole genome shotgun (WGS) entry which is preliminary data.</text>
</comment>
<evidence type="ECO:0000313" key="1">
    <source>
        <dbReference type="EMBL" id="KAK2181141.1"/>
    </source>
</evidence>
<organism evidence="1 2">
    <name type="scientific">Ridgeia piscesae</name>
    <name type="common">Tubeworm</name>
    <dbReference type="NCBI Taxonomy" id="27915"/>
    <lineage>
        <taxon>Eukaryota</taxon>
        <taxon>Metazoa</taxon>
        <taxon>Spiralia</taxon>
        <taxon>Lophotrochozoa</taxon>
        <taxon>Annelida</taxon>
        <taxon>Polychaeta</taxon>
        <taxon>Sedentaria</taxon>
        <taxon>Canalipalpata</taxon>
        <taxon>Sabellida</taxon>
        <taxon>Siboglinidae</taxon>
        <taxon>Ridgeia</taxon>
    </lineage>
</organism>
<dbReference type="Proteomes" id="UP001209878">
    <property type="component" value="Unassembled WGS sequence"/>
</dbReference>
<protein>
    <submittedName>
        <fullName evidence="1">Uncharacterized protein</fullName>
    </submittedName>
</protein>
<proteinExistence type="predicted"/>
<dbReference type="AlphaFoldDB" id="A0AAD9L175"/>
<dbReference type="EMBL" id="JAODUO010000409">
    <property type="protein sequence ID" value="KAK2181141.1"/>
    <property type="molecule type" value="Genomic_DNA"/>
</dbReference>
<reference evidence="1" key="1">
    <citation type="journal article" date="2023" name="Mol. Biol. Evol.">
        <title>Third-Generation Sequencing Reveals the Adaptive Role of the Epigenome in Three Deep-Sea Polychaetes.</title>
        <authorList>
            <person name="Perez M."/>
            <person name="Aroh O."/>
            <person name="Sun Y."/>
            <person name="Lan Y."/>
            <person name="Juniper S.K."/>
            <person name="Young C.R."/>
            <person name="Angers B."/>
            <person name="Qian P.Y."/>
        </authorList>
    </citation>
    <scope>NUCLEOTIDE SEQUENCE</scope>
    <source>
        <strain evidence="1">R07B-5</strain>
    </source>
</reference>
<evidence type="ECO:0000313" key="2">
    <source>
        <dbReference type="Proteomes" id="UP001209878"/>
    </source>
</evidence>